<evidence type="ECO:0008006" key="2">
    <source>
        <dbReference type="Google" id="ProtNLM"/>
    </source>
</evidence>
<sequence>EYYTDYEIVSEDLFVPEVNKGVGTWYLRRLKDHYLKDNYTIERMLSAWNGGITRLRRLNYDCSKMPKETRNFVKKVLRLYKK</sequence>
<reference evidence="1" key="1">
    <citation type="journal article" date="2014" name="Front. Microbiol.">
        <title>High frequency of phylogenetically diverse reductive dehalogenase-homologous genes in deep subseafloor sedimentary metagenomes.</title>
        <authorList>
            <person name="Kawai M."/>
            <person name="Futagami T."/>
            <person name="Toyoda A."/>
            <person name="Takaki Y."/>
            <person name="Nishi S."/>
            <person name="Hori S."/>
            <person name="Arai W."/>
            <person name="Tsubouchi T."/>
            <person name="Morono Y."/>
            <person name="Uchiyama I."/>
            <person name="Ito T."/>
            <person name="Fujiyama A."/>
            <person name="Inagaki F."/>
            <person name="Takami H."/>
        </authorList>
    </citation>
    <scope>NUCLEOTIDE SEQUENCE</scope>
    <source>
        <strain evidence="1">Expedition CK06-06</strain>
    </source>
</reference>
<protein>
    <recommendedName>
        <fullName evidence="2">Transglycosylase SLT domain-containing protein</fullName>
    </recommendedName>
</protein>
<accession>X1D187</accession>
<dbReference type="CDD" id="cd00254">
    <property type="entry name" value="LT-like"/>
    <property type="match status" value="1"/>
</dbReference>
<dbReference type="AlphaFoldDB" id="X1D187"/>
<dbReference type="EMBL" id="BART01031394">
    <property type="protein sequence ID" value="GAH13902.1"/>
    <property type="molecule type" value="Genomic_DNA"/>
</dbReference>
<organism evidence="1">
    <name type="scientific">marine sediment metagenome</name>
    <dbReference type="NCBI Taxonomy" id="412755"/>
    <lineage>
        <taxon>unclassified sequences</taxon>
        <taxon>metagenomes</taxon>
        <taxon>ecological metagenomes</taxon>
    </lineage>
</organism>
<name>X1D187_9ZZZZ</name>
<proteinExistence type="predicted"/>
<feature type="non-terminal residue" evidence="1">
    <location>
        <position position="1"/>
    </location>
</feature>
<dbReference type="InterPro" id="IPR023346">
    <property type="entry name" value="Lysozyme-like_dom_sf"/>
</dbReference>
<evidence type="ECO:0000313" key="1">
    <source>
        <dbReference type="EMBL" id="GAH13902.1"/>
    </source>
</evidence>
<comment type="caution">
    <text evidence="1">The sequence shown here is derived from an EMBL/GenBank/DDBJ whole genome shotgun (WGS) entry which is preliminary data.</text>
</comment>
<gene>
    <name evidence="1" type="ORF">S01H4_54537</name>
</gene>
<dbReference type="SUPFAM" id="SSF53955">
    <property type="entry name" value="Lysozyme-like"/>
    <property type="match status" value="1"/>
</dbReference>
<dbReference type="Gene3D" id="1.10.530.10">
    <property type="match status" value="1"/>
</dbReference>